<evidence type="ECO:0000313" key="2">
    <source>
        <dbReference type="Proteomes" id="UP001153269"/>
    </source>
</evidence>
<organism evidence="1 2">
    <name type="scientific">Pleuronectes platessa</name>
    <name type="common">European plaice</name>
    <dbReference type="NCBI Taxonomy" id="8262"/>
    <lineage>
        <taxon>Eukaryota</taxon>
        <taxon>Metazoa</taxon>
        <taxon>Chordata</taxon>
        <taxon>Craniata</taxon>
        <taxon>Vertebrata</taxon>
        <taxon>Euteleostomi</taxon>
        <taxon>Actinopterygii</taxon>
        <taxon>Neopterygii</taxon>
        <taxon>Teleostei</taxon>
        <taxon>Neoteleostei</taxon>
        <taxon>Acanthomorphata</taxon>
        <taxon>Carangaria</taxon>
        <taxon>Pleuronectiformes</taxon>
        <taxon>Pleuronectoidei</taxon>
        <taxon>Pleuronectidae</taxon>
        <taxon>Pleuronectes</taxon>
    </lineage>
</organism>
<gene>
    <name evidence="1" type="ORF">PLEPLA_LOCUS37816</name>
</gene>
<sequence>METLENGPDISPHIWDLHLEKALALSLPPSSNLCVCSGDPTLQRWLSLSTGYNEIGPPVLPTRAKGSMITEAQLPSKKANRSCSPNKAKPAAREPCYTRRLGFTVASDLAGPRACISPPAQPL</sequence>
<proteinExistence type="predicted"/>
<protein>
    <submittedName>
        <fullName evidence="1">Uncharacterized protein</fullName>
    </submittedName>
</protein>
<dbReference type="Proteomes" id="UP001153269">
    <property type="component" value="Unassembled WGS sequence"/>
</dbReference>
<accession>A0A9N7VCK0</accession>
<dbReference type="AlphaFoldDB" id="A0A9N7VCK0"/>
<dbReference type="EMBL" id="CADEAL010004042">
    <property type="protein sequence ID" value="CAB1450127.1"/>
    <property type="molecule type" value="Genomic_DNA"/>
</dbReference>
<name>A0A9N7VCK0_PLEPL</name>
<comment type="caution">
    <text evidence="1">The sequence shown here is derived from an EMBL/GenBank/DDBJ whole genome shotgun (WGS) entry which is preliminary data.</text>
</comment>
<reference evidence="1" key="1">
    <citation type="submission" date="2020-03" db="EMBL/GenBank/DDBJ databases">
        <authorList>
            <person name="Weist P."/>
        </authorList>
    </citation>
    <scope>NUCLEOTIDE SEQUENCE</scope>
</reference>
<evidence type="ECO:0000313" key="1">
    <source>
        <dbReference type="EMBL" id="CAB1450127.1"/>
    </source>
</evidence>
<keyword evidence="2" id="KW-1185">Reference proteome</keyword>